<dbReference type="Proteomes" id="UP000054324">
    <property type="component" value="Unassembled WGS sequence"/>
</dbReference>
<dbReference type="CTD" id="20314367"/>
<evidence type="ECO:0000313" key="3">
    <source>
        <dbReference type="Proteomes" id="UP000054324"/>
    </source>
</evidence>
<evidence type="ECO:0000256" key="1">
    <source>
        <dbReference type="SAM" id="MobiDB-lite"/>
    </source>
</evidence>
<sequence length="129" mass="14784">MSSEDIKYDFPGLVHRSLQWGQVENSRDSSNQRGHSSLPRGITKQSRFQRRVCGIYGSKLPASTFSETKQVPKTLDEFIHNQSRGIGDVEVLRVVFRRNNSSKLDELIIPHRLHWLGHVSACQSNHFPE</sequence>
<dbReference type="GeneID" id="20314367"/>
<keyword evidence="3" id="KW-1185">Reference proteome</keyword>
<accession>A0A075A2N2</accession>
<gene>
    <name evidence="2" type="ORF">T265_00179</name>
</gene>
<evidence type="ECO:0000313" key="2">
    <source>
        <dbReference type="EMBL" id="KER33973.1"/>
    </source>
</evidence>
<feature type="compositionally biased region" description="Polar residues" evidence="1">
    <location>
        <begin position="23"/>
        <end position="35"/>
    </location>
</feature>
<organism evidence="2 3">
    <name type="scientific">Opisthorchis viverrini</name>
    <name type="common">Southeast Asian liver fluke</name>
    <dbReference type="NCBI Taxonomy" id="6198"/>
    <lineage>
        <taxon>Eukaryota</taxon>
        <taxon>Metazoa</taxon>
        <taxon>Spiralia</taxon>
        <taxon>Lophotrochozoa</taxon>
        <taxon>Platyhelminthes</taxon>
        <taxon>Trematoda</taxon>
        <taxon>Digenea</taxon>
        <taxon>Opisthorchiida</taxon>
        <taxon>Opisthorchiata</taxon>
        <taxon>Opisthorchiidae</taxon>
        <taxon>Opisthorchis</taxon>
    </lineage>
</organism>
<dbReference type="KEGG" id="ovi:T265_00179"/>
<proteinExistence type="predicted"/>
<feature type="region of interest" description="Disordered" evidence="1">
    <location>
        <begin position="23"/>
        <end position="45"/>
    </location>
</feature>
<dbReference type="EMBL" id="KL596620">
    <property type="protein sequence ID" value="KER33973.1"/>
    <property type="molecule type" value="Genomic_DNA"/>
</dbReference>
<reference evidence="2 3" key="1">
    <citation type="submission" date="2013-11" db="EMBL/GenBank/DDBJ databases">
        <title>Opisthorchis viverrini - life in the bile duct.</title>
        <authorList>
            <person name="Young N.D."/>
            <person name="Nagarajan N."/>
            <person name="Lin S.J."/>
            <person name="Korhonen P.K."/>
            <person name="Jex A.R."/>
            <person name="Hall R.S."/>
            <person name="Safavi-Hemami H."/>
            <person name="Kaewkong W."/>
            <person name="Bertrand D."/>
            <person name="Gao S."/>
            <person name="Seet Q."/>
            <person name="Wongkham S."/>
            <person name="Teh B.T."/>
            <person name="Wongkham C."/>
            <person name="Intapan P.M."/>
            <person name="Maleewong W."/>
            <person name="Yang X."/>
            <person name="Hu M."/>
            <person name="Wang Z."/>
            <person name="Hofmann A."/>
            <person name="Sternberg P.W."/>
            <person name="Tan P."/>
            <person name="Wang J."/>
            <person name="Gasser R.B."/>
        </authorList>
    </citation>
    <scope>NUCLEOTIDE SEQUENCE [LARGE SCALE GENOMIC DNA]</scope>
</reference>
<name>A0A075A2N2_OPIVI</name>
<dbReference type="RefSeq" id="XP_009162151.1">
    <property type="nucleotide sequence ID" value="XM_009163887.1"/>
</dbReference>
<protein>
    <submittedName>
        <fullName evidence="2">Uncharacterized protein</fullName>
    </submittedName>
</protein>
<dbReference type="AlphaFoldDB" id="A0A075A2N2"/>